<protein>
    <submittedName>
        <fullName evidence="1">Uncharacterized protein</fullName>
    </submittedName>
</protein>
<evidence type="ECO:0000313" key="1">
    <source>
        <dbReference type="EMBL" id="KIO28482.1"/>
    </source>
</evidence>
<dbReference type="HOGENOM" id="CLU_638084_0_0_1"/>
<dbReference type="EMBL" id="KN822994">
    <property type="protein sequence ID" value="KIO28482.1"/>
    <property type="molecule type" value="Genomic_DNA"/>
</dbReference>
<name>A0A0C3M485_9AGAM</name>
<keyword evidence="2" id="KW-1185">Reference proteome</keyword>
<reference evidence="2" key="2">
    <citation type="submission" date="2015-01" db="EMBL/GenBank/DDBJ databases">
        <title>Evolutionary Origins and Diversification of the Mycorrhizal Mutualists.</title>
        <authorList>
            <consortium name="DOE Joint Genome Institute"/>
            <consortium name="Mycorrhizal Genomics Consortium"/>
            <person name="Kohler A."/>
            <person name="Kuo A."/>
            <person name="Nagy L.G."/>
            <person name="Floudas D."/>
            <person name="Copeland A."/>
            <person name="Barry K.W."/>
            <person name="Cichocki N."/>
            <person name="Veneault-Fourrey C."/>
            <person name="LaButti K."/>
            <person name="Lindquist E.A."/>
            <person name="Lipzen A."/>
            <person name="Lundell T."/>
            <person name="Morin E."/>
            <person name="Murat C."/>
            <person name="Riley R."/>
            <person name="Ohm R."/>
            <person name="Sun H."/>
            <person name="Tunlid A."/>
            <person name="Henrissat B."/>
            <person name="Grigoriev I.V."/>
            <person name="Hibbett D.S."/>
            <person name="Martin F."/>
        </authorList>
    </citation>
    <scope>NUCLEOTIDE SEQUENCE [LARGE SCALE GENOMIC DNA]</scope>
    <source>
        <strain evidence="2">MUT 4182</strain>
    </source>
</reference>
<proteinExistence type="predicted"/>
<organism evidence="1 2">
    <name type="scientific">Tulasnella calospora MUT 4182</name>
    <dbReference type="NCBI Taxonomy" id="1051891"/>
    <lineage>
        <taxon>Eukaryota</taxon>
        <taxon>Fungi</taxon>
        <taxon>Dikarya</taxon>
        <taxon>Basidiomycota</taxon>
        <taxon>Agaricomycotina</taxon>
        <taxon>Agaricomycetes</taxon>
        <taxon>Cantharellales</taxon>
        <taxon>Tulasnellaceae</taxon>
        <taxon>Tulasnella</taxon>
    </lineage>
</organism>
<accession>A0A0C3M485</accession>
<dbReference type="Proteomes" id="UP000054248">
    <property type="component" value="Unassembled WGS sequence"/>
</dbReference>
<sequence length="430" mass="47864">MEFGTPFASRQRGSEELHFAAIKRIISKSDDSIAFLHAVASIFTIRDRHLLAQFMIGDELRDRLLTLGGDIILRLQGSDHAEAAVAGARLLDAALAHITLSIPDDFEAELAFLWWWKLSAIGDRAARFPFNSSLHTLSISSASQNLLEAYLAYAITLREVGFGEETWLGTIVLYYLEGWASPSWKTISLMAIAIASLSDNDGHITILQRLGIQQDIRGDHRSKLRAAYVGADAKSALASIEFAFLKTENARETFPNRDCQDPIFIRVFNSAHRAAFDGKGELIVEAEDVSKLMELTERYLQTLMGPGINSSVGMQLLMNMLKIFQDTSMRLVACKSAPVSLLNHLVSIFNGLAKRSSKMGLGENDLEVLHVFGPIVQELFLLPDSGWWSHSGSYLTRSTPLDLDNDREGLRQAYDTFKLHVDRVSYTIKV</sequence>
<dbReference type="AlphaFoldDB" id="A0A0C3M485"/>
<reference evidence="1 2" key="1">
    <citation type="submission" date="2014-04" db="EMBL/GenBank/DDBJ databases">
        <authorList>
            <consortium name="DOE Joint Genome Institute"/>
            <person name="Kuo A."/>
            <person name="Girlanda M."/>
            <person name="Perotto S."/>
            <person name="Kohler A."/>
            <person name="Nagy L.G."/>
            <person name="Floudas D."/>
            <person name="Copeland A."/>
            <person name="Barry K.W."/>
            <person name="Cichocki N."/>
            <person name="Veneault-Fourrey C."/>
            <person name="LaButti K."/>
            <person name="Lindquist E.A."/>
            <person name="Lipzen A."/>
            <person name="Lundell T."/>
            <person name="Morin E."/>
            <person name="Murat C."/>
            <person name="Sun H."/>
            <person name="Tunlid A."/>
            <person name="Henrissat B."/>
            <person name="Grigoriev I.V."/>
            <person name="Hibbett D.S."/>
            <person name="Martin F."/>
            <person name="Nordberg H.P."/>
            <person name="Cantor M.N."/>
            <person name="Hua S.X."/>
        </authorList>
    </citation>
    <scope>NUCLEOTIDE SEQUENCE [LARGE SCALE GENOMIC DNA]</scope>
    <source>
        <strain evidence="1 2">MUT 4182</strain>
    </source>
</reference>
<gene>
    <name evidence="1" type="ORF">M407DRAFT_230435</name>
</gene>
<evidence type="ECO:0000313" key="2">
    <source>
        <dbReference type="Proteomes" id="UP000054248"/>
    </source>
</evidence>